<dbReference type="EMBL" id="QQAZ01000006">
    <property type="protein sequence ID" value="RDI49677.1"/>
    <property type="molecule type" value="Genomic_DNA"/>
</dbReference>
<sequence>MSEPQQSRSETQRNSPEPPDRRPLRRALLRPLGTTTVLVTAYFVLPLRHISGFSAILLVAIGGVVVAVVCAWQIRKVLRAEYPFAQAVEALAATFGCYLVGYAVAYFLLAEQPDTFNAPLTRLDALYFCVTVFTTVGFGDIVATAQSSRAIVLTQMIGNLILLGLAVRLLTASVHIRRGQLRDRAATGDR</sequence>
<comment type="caution">
    <text evidence="4">The sequence shown here is derived from an EMBL/GenBank/DDBJ whole genome shotgun (WGS) entry which is preliminary data.</text>
</comment>
<feature type="compositionally biased region" description="Polar residues" evidence="1">
    <location>
        <begin position="1"/>
        <end position="15"/>
    </location>
</feature>
<feature type="transmembrane region" description="Helical" evidence="2">
    <location>
        <begin position="27"/>
        <end position="45"/>
    </location>
</feature>
<protein>
    <submittedName>
        <fullName evidence="4">Ion channel</fullName>
    </submittedName>
</protein>
<dbReference type="OrthoDB" id="9799090at2"/>
<dbReference type="InterPro" id="IPR013099">
    <property type="entry name" value="K_chnl_dom"/>
</dbReference>
<evidence type="ECO:0000256" key="2">
    <source>
        <dbReference type="SAM" id="Phobius"/>
    </source>
</evidence>
<keyword evidence="2" id="KW-1133">Transmembrane helix</keyword>
<dbReference type="Gene3D" id="1.10.287.70">
    <property type="match status" value="1"/>
</dbReference>
<feature type="transmembrane region" description="Helical" evidence="2">
    <location>
        <begin position="51"/>
        <end position="72"/>
    </location>
</feature>
<dbReference type="AlphaFoldDB" id="A0A370H1F0"/>
<keyword evidence="2" id="KW-0472">Membrane</keyword>
<dbReference type="Pfam" id="PF07885">
    <property type="entry name" value="Ion_trans_2"/>
    <property type="match status" value="1"/>
</dbReference>
<feature type="region of interest" description="Disordered" evidence="1">
    <location>
        <begin position="1"/>
        <end position="24"/>
    </location>
</feature>
<dbReference type="Proteomes" id="UP000255355">
    <property type="component" value="Unassembled WGS sequence"/>
</dbReference>
<evidence type="ECO:0000256" key="1">
    <source>
        <dbReference type="SAM" id="MobiDB-lite"/>
    </source>
</evidence>
<feature type="transmembrane region" description="Helical" evidence="2">
    <location>
        <begin position="125"/>
        <end position="145"/>
    </location>
</feature>
<keyword evidence="5" id="KW-1185">Reference proteome</keyword>
<keyword evidence="2" id="KW-0812">Transmembrane</keyword>
<dbReference type="STRING" id="1210089.GCA_001613165_02279"/>
<feature type="transmembrane region" description="Helical" evidence="2">
    <location>
        <begin position="84"/>
        <end position="105"/>
    </location>
</feature>
<evidence type="ECO:0000313" key="4">
    <source>
        <dbReference type="EMBL" id="RDI49677.1"/>
    </source>
</evidence>
<gene>
    <name evidence="4" type="ORF">DFR68_106112</name>
</gene>
<reference evidence="4 5" key="1">
    <citation type="submission" date="2018-07" db="EMBL/GenBank/DDBJ databases">
        <title>Genomic Encyclopedia of Type Strains, Phase IV (KMG-IV): sequencing the most valuable type-strain genomes for metagenomic binning, comparative biology and taxonomic classification.</title>
        <authorList>
            <person name="Goeker M."/>
        </authorList>
    </citation>
    <scope>NUCLEOTIDE SEQUENCE [LARGE SCALE GENOMIC DNA]</scope>
    <source>
        <strain evidence="4 5">DSM 44952</strain>
    </source>
</reference>
<feature type="transmembrane region" description="Helical" evidence="2">
    <location>
        <begin position="157"/>
        <end position="176"/>
    </location>
</feature>
<dbReference type="RefSeq" id="WP_068017777.1">
    <property type="nucleotide sequence ID" value="NZ_QQAZ01000006.1"/>
</dbReference>
<organism evidence="4 5">
    <name type="scientific">Nocardia mexicana</name>
    <dbReference type="NCBI Taxonomy" id="279262"/>
    <lineage>
        <taxon>Bacteria</taxon>
        <taxon>Bacillati</taxon>
        <taxon>Actinomycetota</taxon>
        <taxon>Actinomycetes</taxon>
        <taxon>Mycobacteriales</taxon>
        <taxon>Nocardiaceae</taxon>
        <taxon>Nocardia</taxon>
    </lineage>
</organism>
<evidence type="ECO:0000313" key="5">
    <source>
        <dbReference type="Proteomes" id="UP000255355"/>
    </source>
</evidence>
<feature type="domain" description="Potassium channel" evidence="3">
    <location>
        <begin position="98"/>
        <end position="171"/>
    </location>
</feature>
<accession>A0A370H1F0</accession>
<proteinExistence type="predicted"/>
<name>A0A370H1F0_9NOCA</name>
<dbReference type="SUPFAM" id="SSF81324">
    <property type="entry name" value="Voltage-gated potassium channels"/>
    <property type="match status" value="1"/>
</dbReference>
<evidence type="ECO:0000259" key="3">
    <source>
        <dbReference type="Pfam" id="PF07885"/>
    </source>
</evidence>